<feature type="transmembrane region" description="Helical" evidence="1">
    <location>
        <begin position="128"/>
        <end position="148"/>
    </location>
</feature>
<feature type="transmembrane region" description="Helical" evidence="1">
    <location>
        <begin position="12"/>
        <end position="34"/>
    </location>
</feature>
<dbReference type="PROSITE" id="PS51257">
    <property type="entry name" value="PROKAR_LIPOPROTEIN"/>
    <property type="match status" value="1"/>
</dbReference>
<sequence length="205" mass="23957">MKKKLLPFQKRNLLFFFVGLILISCSLYFIYYSTTNNYLFGFNNKYLKDIAKNLATFAEICFFLVIELFILRSIIKSLNSNCLKILNSFLNKFKLDIPQEKQYKFLKSDILKKTKSFIIFISKIFQKFHVPIAVLAVSIILIHAYIFLHLGFKWTIGYILGILALTDLILMLITGMFRIFNKVIHVHKVLGIIFIILMCLHIALV</sequence>
<gene>
    <name evidence="2" type="ORF">K5V21_16970</name>
</gene>
<keyword evidence="1" id="KW-0472">Membrane</keyword>
<dbReference type="EMBL" id="JAIKTU010000017">
    <property type="protein sequence ID" value="MBY0757126.1"/>
    <property type="molecule type" value="Genomic_DNA"/>
</dbReference>
<reference evidence="2 3" key="1">
    <citation type="journal article" date="2021" name="Cell Host Microbe">
        <title>in vivo commensal control of Clostridioides difficile virulence.</title>
        <authorList>
            <person name="Girinathan B.P."/>
            <person name="Dibenedetto N."/>
            <person name="Worley J.N."/>
            <person name="Peltier J."/>
            <person name="Arrieta-Ortiz M.L."/>
            <person name="Rupa Christinal Immanuel S."/>
            <person name="Lavin R."/>
            <person name="Delaney M.L."/>
            <person name="Cummins C."/>
            <person name="Hoffmann M."/>
            <person name="Luo Y."/>
            <person name="Gonzalez-Escalona N."/>
            <person name="Allard M."/>
            <person name="Onderdonk A.B."/>
            <person name="Gerber G.K."/>
            <person name="Sonenshein A.L."/>
            <person name="Baliga N."/>
            <person name="Dupuy B."/>
            <person name="Bry L."/>
        </authorList>
    </citation>
    <scope>NUCLEOTIDE SEQUENCE [LARGE SCALE GENOMIC DNA]</scope>
    <source>
        <strain evidence="2 3">DSM 599</strain>
    </source>
</reference>
<evidence type="ECO:0000256" key="1">
    <source>
        <dbReference type="SAM" id="Phobius"/>
    </source>
</evidence>
<feature type="transmembrane region" description="Helical" evidence="1">
    <location>
        <begin position="186"/>
        <end position="204"/>
    </location>
</feature>
<protein>
    <submittedName>
        <fullName evidence="2">Uncharacterized protein</fullName>
    </submittedName>
</protein>
<dbReference type="Proteomes" id="UP001299068">
    <property type="component" value="Unassembled WGS sequence"/>
</dbReference>
<evidence type="ECO:0000313" key="2">
    <source>
        <dbReference type="EMBL" id="MBY0757126.1"/>
    </source>
</evidence>
<accession>A0ABS7L221</accession>
<proteinExistence type="predicted"/>
<keyword evidence="1" id="KW-0812">Transmembrane</keyword>
<keyword evidence="1" id="KW-1133">Transmembrane helix</keyword>
<comment type="caution">
    <text evidence="2">The sequence shown here is derived from an EMBL/GenBank/DDBJ whole genome shotgun (WGS) entry which is preliminary data.</text>
</comment>
<dbReference type="RefSeq" id="WP_221862273.1">
    <property type="nucleotide sequence ID" value="NZ_JAIKTU010000017.1"/>
</dbReference>
<name>A0ABS7L221_CLOSR</name>
<feature type="transmembrane region" description="Helical" evidence="1">
    <location>
        <begin position="54"/>
        <end position="75"/>
    </location>
</feature>
<evidence type="ECO:0000313" key="3">
    <source>
        <dbReference type="Proteomes" id="UP001299068"/>
    </source>
</evidence>
<feature type="transmembrane region" description="Helical" evidence="1">
    <location>
        <begin position="154"/>
        <end position="174"/>
    </location>
</feature>
<keyword evidence="3" id="KW-1185">Reference proteome</keyword>
<organism evidence="2 3">
    <name type="scientific">Clostridium sardiniense</name>
    <name type="common">Clostridium absonum</name>
    <dbReference type="NCBI Taxonomy" id="29369"/>
    <lineage>
        <taxon>Bacteria</taxon>
        <taxon>Bacillati</taxon>
        <taxon>Bacillota</taxon>
        <taxon>Clostridia</taxon>
        <taxon>Eubacteriales</taxon>
        <taxon>Clostridiaceae</taxon>
        <taxon>Clostridium</taxon>
    </lineage>
</organism>